<dbReference type="AlphaFoldDB" id="A0A376JQI6"/>
<gene>
    <name evidence="2" type="primary">yhjH</name>
    <name evidence="2" type="ORF">NCTC10764_03617</name>
</gene>
<dbReference type="PROSITE" id="PS50883">
    <property type="entry name" value="EAL"/>
    <property type="match status" value="1"/>
</dbReference>
<evidence type="ECO:0000313" key="2">
    <source>
        <dbReference type="EMBL" id="STE72887.1"/>
    </source>
</evidence>
<proteinExistence type="predicted"/>
<dbReference type="InterPro" id="IPR050706">
    <property type="entry name" value="Cyclic-di-GMP_PDE-like"/>
</dbReference>
<dbReference type="Gene3D" id="3.20.20.450">
    <property type="entry name" value="EAL domain"/>
    <property type="match status" value="1"/>
</dbReference>
<evidence type="ECO:0000259" key="1">
    <source>
        <dbReference type="PROSITE" id="PS50883"/>
    </source>
</evidence>
<dbReference type="EC" id="3.1.4.52" evidence="2"/>
<feature type="domain" description="EAL" evidence="1">
    <location>
        <begin position="13"/>
        <end position="257"/>
    </location>
</feature>
<dbReference type="InterPro" id="IPR001633">
    <property type="entry name" value="EAL_dom"/>
</dbReference>
<dbReference type="EMBL" id="UFZL01000002">
    <property type="protein sequence ID" value="STE72887.1"/>
    <property type="molecule type" value="Genomic_DNA"/>
</dbReference>
<dbReference type="Pfam" id="PF00563">
    <property type="entry name" value="EAL"/>
    <property type="match status" value="1"/>
</dbReference>
<reference evidence="2 3" key="1">
    <citation type="submission" date="2018-06" db="EMBL/GenBank/DDBJ databases">
        <authorList>
            <consortium name="Pathogen Informatics"/>
            <person name="Doyle S."/>
        </authorList>
    </citation>
    <scope>NUCLEOTIDE SEQUENCE [LARGE SCALE GENOMIC DNA]</scope>
    <source>
        <strain evidence="2 3">NCTC10764</strain>
    </source>
</reference>
<name>A0A376JQI6_ECOLX</name>
<protein>
    <submittedName>
        <fullName evidence="2">Diguanylate phosphodiesterase</fullName>
        <ecNumber evidence="2">3.1.4.52</ecNumber>
    </submittedName>
</protein>
<sequence>MIRQVIQRISNPEASIESLQERRFWLQCERAYTWQPIYQTCGRLMAVELLTVVTHPLNPSQRLPPDRYFTEITVSHRMEVVKEQIDLLAQKADFFIEHDLLASVNIDGPTLIALRQQPKILRQIERLPWLRFELVEHIRLPKDSTFASMCEFGPLWLDDFGTGMANFSALSEVRYDYIKIARELFVMLRQSPEGRTLFSQLLHLMNRYCRGVIVEGVETPEEWRDVQELARIRRTRLVSFTPGTDRNAEYGGFGAISCLIFRLAGLSLGLAQEEYEEANDEQGRQNNRCDFRGFLVVDCRGDHFDCNF</sequence>
<dbReference type="NCBIfam" id="NF008617">
    <property type="entry name" value="PRK11596.1"/>
    <property type="match status" value="1"/>
</dbReference>
<dbReference type="GO" id="GO:0071111">
    <property type="term" value="F:cyclic-guanylate-specific phosphodiesterase activity"/>
    <property type="evidence" value="ECO:0007669"/>
    <property type="project" value="UniProtKB-EC"/>
</dbReference>
<dbReference type="PANTHER" id="PTHR33121:SF78">
    <property type="entry name" value="CYCLIC DI-GMP PHOSPHODIESTERASE PDEH"/>
    <property type="match status" value="1"/>
</dbReference>
<dbReference type="SUPFAM" id="SSF141868">
    <property type="entry name" value="EAL domain-like"/>
    <property type="match status" value="1"/>
</dbReference>
<keyword evidence="2" id="KW-0378">Hydrolase</keyword>
<evidence type="ECO:0000313" key="3">
    <source>
        <dbReference type="Proteomes" id="UP000255201"/>
    </source>
</evidence>
<dbReference type="CDD" id="cd01948">
    <property type="entry name" value="EAL"/>
    <property type="match status" value="1"/>
</dbReference>
<dbReference type="Proteomes" id="UP000255201">
    <property type="component" value="Unassembled WGS sequence"/>
</dbReference>
<dbReference type="PANTHER" id="PTHR33121">
    <property type="entry name" value="CYCLIC DI-GMP PHOSPHODIESTERASE PDEF"/>
    <property type="match status" value="1"/>
</dbReference>
<dbReference type="SMART" id="SM00052">
    <property type="entry name" value="EAL"/>
    <property type="match status" value="1"/>
</dbReference>
<organism evidence="2 3">
    <name type="scientific">Escherichia coli</name>
    <dbReference type="NCBI Taxonomy" id="562"/>
    <lineage>
        <taxon>Bacteria</taxon>
        <taxon>Pseudomonadati</taxon>
        <taxon>Pseudomonadota</taxon>
        <taxon>Gammaproteobacteria</taxon>
        <taxon>Enterobacterales</taxon>
        <taxon>Enterobacteriaceae</taxon>
        <taxon>Escherichia</taxon>
    </lineage>
</organism>
<dbReference type="InterPro" id="IPR035919">
    <property type="entry name" value="EAL_sf"/>
</dbReference>
<accession>A0A376JQI6</accession>